<accession>A0A2T3AMY6</accession>
<organism evidence="3 4">
    <name type="scientific">Coniella lustricola</name>
    <dbReference type="NCBI Taxonomy" id="2025994"/>
    <lineage>
        <taxon>Eukaryota</taxon>
        <taxon>Fungi</taxon>
        <taxon>Dikarya</taxon>
        <taxon>Ascomycota</taxon>
        <taxon>Pezizomycotina</taxon>
        <taxon>Sordariomycetes</taxon>
        <taxon>Sordariomycetidae</taxon>
        <taxon>Diaporthales</taxon>
        <taxon>Schizoparmaceae</taxon>
        <taxon>Coniella</taxon>
    </lineage>
</organism>
<dbReference type="OrthoDB" id="5300331at2759"/>
<dbReference type="PANTHER" id="PTHR39601:SF2">
    <property type="entry name" value="CHORIOGENIN HMINOR"/>
    <property type="match status" value="1"/>
</dbReference>
<feature type="region of interest" description="Disordered" evidence="1">
    <location>
        <begin position="760"/>
        <end position="840"/>
    </location>
</feature>
<dbReference type="Pfam" id="PF26013">
    <property type="entry name" value="DUF8004"/>
    <property type="match status" value="1"/>
</dbReference>
<dbReference type="InterPro" id="IPR058317">
    <property type="entry name" value="DUF8004"/>
</dbReference>
<gene>
    <name evidence="3" type="ORF">BD289DRAFT_358813</name>
</gene>
<feature type="compositionally biased region" description="Low complexity" evidence="1">
    <location>
        <begin position="923"/>
        <end position="935"/>
    </location>
</feature>
<dbReference type="AlphaFoldDB" id="A0A2T3AMY6"/>
<protein>
    <recommendedName>
        <fullName evidence="2">DUF8004 domain-containing protein</fullName>
    </recommendedName>
</protein>
<sequence>MPALVQKHQRGQSSTSGAPRNPPPPPPPALSQYHDDQASEWPPSSALPPSRGSQTRSSSVQPPPHPSEIDGPAKLHSGRRPSPEASIPRVRSRSAHPPTRSSTYDHARVVSSPLTPIMPRPTSKHSNEGADSTRGRLRKTWMPGGRARSGSEPMSKDLNKMAPNKAWIMASDNHAEYNTAFLLNGEKVPELWNENGRVLVHLYPKGSGKGPSFKIPAPSIEASIVFHELIQGELDSQRHERVRSTSFTGRDSLTADDAARLPQNYNIAEMSSGDVHLYIPPPLPHSQTGLQDDSDPSQPDLRRLIAIRNLFAFLTGQPLVGIKAHPTIFSAFLEISALLKEFDFMSMDGTTWGEAVDMSFGFYMAQLALADVRHSREKTLEALVLGERMKCWELYNEAYTHAVGKWQSIVSMKSSLTQFISPEVLQRLERANIDLRNRQDAVNLRLEEFEFPALFAGVANSSEFKNIRTNRWKTSFLSMRRFTLDYYKSLFGSWPPKARSKKNPFSESGLNRLVLKTLYADLCSLYDLLVDRDSLTPRVIDQAPDEVSDKENDPAIKLLRKILSEFDQSSPPVLPPIPFDVPKIPTMKSVQPKYDEMKEKDRARFDRKIKEHEMQLVMHKSYNFDTDTVKTPFLELFKDFDMDMVKGKNSGEMADNRMGIWLFLYVVIQSLPLLVVDAPDLHFTEGVEYFLCQPPMGNAPWNEDAGATRKAWYQIPGSSLQVELSADVVMFSTEATYDRSHCWEVAKLWDEAKLNGENADLLGLPPPPNLPLSARESDPLFSPLQPPGAVFEDMDPINGYNSSNGGSPASSAPASPSSGPLRRVPAPGSGLAQGRGTGSQYRSSFAGVVPLEMLPSPIHAPVDRRASRVYSAQMQSRSNTLTTRPQSAGGGAPGPGSLRSVRSSSYMRAGSGSHAAESPIGGPSTPRSATPSSASHGRNQSSTFDDILKDISGDQQQQQQQQDKTKKPTKKKFGL</sequence>
<feature type="compositionally biased region" description="Basic and acidic residues" evidence="1">
    <location>
        <begin position="125"/>
        <end position="134"/>
    </location>
</feature>
<dbReference type="InParanoid" id="A0A2T3AMY6"/>
<feature type="region of interest" description="Disordered" evidence="1">
    <location>
        <begin position="1"/>
        <end position="157"/>
    </location>
</feature>
<dbReference type="STRING" id="2025994.A0A2T3AMY6"/>
<evidence type="ECO:0000313" key="4">
    <source>
        <dbReference type="Proteomes" id="UP000241462"/>
    </source>
</evidence>
<evidence type="ECO:0000256" key="1">
    <source>
        <dbReference type="SAM" id="MobiDB-lite"/>
    </source>
</evidence>
<evidence type="ECO:0000313" key="3">
    <source>
        <dbReference type="EMBL" id="PSS03689.1"/>
    </source>
</evidence>
<feature type="compositionally biased region" description="Low complexity" evidence="1">
    <location>
        <begin position="798"/>
        <end position="820"/>
    </location>
</feature>
<dbReference type="EMBL" id="KZ678374">
    <property type="protein sequence ID" value="PSS03689.1"/>
    <property type="molecule type" value="Genomic_DNA"/>
</dbReference>
<proteinExistence type="predicted"/>
<dbReference type="Proteomes" id="UP000241462">
    <property type="component" value="Unassembled WGS sequence"/>
</dbReference>
<keyword evidence="4" id="KW-1185">Reference proteome</keyword>
<feature type="compositionally biased region" description="Pro residues" evidence="1">
    <location>
        <begin position="20"/>
        <end position="29"/>
    </location>
</feature>
<evidence type="ECO:0000259" key="2">
    <source>
        <dbReference type="Pfam" id="PF26013"/>
    </source>
</evidence>
<feature type="compositionally biased region" description="Polar residues" evidence="1">
    <location>
        <begin position="51"/>
        <end position="60"/>
    </location>
</feature>
<feature type="domain" description="DUF8004" evidence="2">
    <location>
        <begin position="358"/>
        <end position="451"/>
    </location>
</feature>
<reference evidence="3 4" key="1">
    <citation type="journal article" date="2018" name="Mycol. Prog.">
        <title>Coniella lustricola, a new species from submerged detritus.</title>
        <authorList>
            <person name="Raudabaugh D.B."/>
            <person name="Iturriaga T."/>
            <person name="Carver A."/>
            <person name="Mondo S."/>
            <person name="Pangilinan J."/>
            <person name="Lipzen A."/>
            <person name="He G."/>
            <person name="Amirebrahimi M."/>
            <person name="Grigoriev I.V."/>
            <person name="Miller A.N."/>
        </authorList>
    </citation>
    <scope>NUCLEOTIDE SEQUENCE [LARGE SCALE GENOMIC DNA]</scope>
    <source>
        <strain evidence="3 4">B22-T-1</strain>
    </source>
</reference>
<feature type="compositionally biased region" description="Polar residues" evidence="1">
    <location>
        <begin position="870"/>
        <end position="886"/>
    </location>
</feature>
<dbReference type="PANTHER" id="PTHR39601">
    <property type="entry name" value="CHORIOGENIN HMINOR"/>
    <property type="match status" value="1"/>
</dbReference>
<feature type="region of interest" description="Disordered" evidence="1">
    <location>
        <begin position="866"/>
        <end position="975"/>
    </location>
</feature>
<name>A0A2T3AMY6_9PEZI</name>